<evidence type="ECO:0000313" key="2">
    <source>
        <dbReference type="EMBL" id="WAQ86070.1"/>
    </source>
</evidence>
<proteinExistence type="predicted"/>
<protein>
    <recommendedName>
        <fullName evidence="4">Secreted protein</fullName>
    </recommendedName>
</protein>
<dbReference type="EMBL" id="CP110426">
    <property type="protein sequence ID" value="WAQ86070.1"/>
    <property type="molecule type" value="Genomic_DNA"/>
</dbReference>
<dbReference type="Proteomes" id="UP001164743">
    <property type="component" value="Chromosome 6A"/>
</dbReference>
<gene>
    <name evidence="2" type="ORF">PtA15_6A700</name>
</gene>
<feature type="chain" id="PRO_5045268521" description="Secreted protein" evidence="1">
    <location>
        <begin position="25"/>
        <end position="147"/>
    </location>
</feature>
<dbReference type="RefSeq" id="XP_053021625.1">
    <property type="nucleotide sequence ID" value="XM_053170434.1"/>
</dbReference>
<keyword evidence="3" id="KW-1185">Reference proteome</keyword>
<feature type="signal peptide" evidence="1">
    <location>
        <begin position="1"/>
        <end position="24"/>
    </location>
</feature>
<reference evidence="2" key="1">
    <citation type="submission" date="2022-10" db="EMBL/GenBank/DDBJ databases">
        <title>Puccinia triticina Genome sequencing and assembly.</title>
        <authorList>
            <person name="Li C."/>
        </authorList>
    </citation>
    <scope>NUCLEOTIDE SEQUENCE</scope>
    <source>
        <strain evidence="2">Pt15</strain>
    </source>
</reference>
<evidence type="ECO:0000256" key="1">
    <source>
        <dbReference type="SAM" id="SignalP"/>
    </source>
</evidence>
<accession>A0ABY7CMX6</accession>
<dbReference type="GeneID" id="77811329"/>
<organism evidence="2 3">
    <name type="scientific">Puccinia triticina</name>
    <dbReference type="NCBI Taxonomy" id="208348"/>
    <lineage>
        <taxon>Eukaryota</taxon>
        <taxon>Fungi</taxon>
        <taxon>Dikarya</taxon>
        <taxon>Basidiomycota</taxon>
        <taxon>Pucciniomycotina</taxon>
        <taxon>Pucciniomycetes</taxon>
        <taxon>Pucciniales</taxon>
        <taxon>Pucciniaceae</taxon>
        <taxon>Puccinia</taxon>
    </lineage>
</organism>
<evidence type="ECO:0000313" key="3">
    <source>
        <dbReference type="Proteomes" id="UP001164743"/>
    </source>
</evidence>
<sequence>MKVTAIMHAILIAVLVLSASVASGRPRKSPMITSRRLVETCLSCKNEGRTTWLVEPHNVIPPQPAWIKCPVPDCRSYRAQDYVLCTNCLHVYGKNRTGEGYVPGSTEDACFHETSYQLTRVFSTWLSPYPAVAPPPNHGYPASRSTS</sequence>
<evidence type="ECO:0008006" key="4">
    <source>
        <dbReference type="Google" id="ProtNLM"/>
    </source>
</evidence>
<keyword evidence="1" id="KW-0732">Signal</keyword>
<name>A0ABY7CMX6_9BASI</name>